<evidence type="ECO:0000256" key="1">
    <source>
        <dbReference type="ARBA" id="ARBA00005417"/>
    </source>
</evidence>
<keyword evidence="11" id="KW-1185">Reference proteome</keyword>
<keyword evidence="4" id="KW-0547">Nucleotide-binding</keyword>
<keyword evidence="8" id="KW-0472">Membrane</keyword>
<dbReference type="GO" id="GO:0005886">
    <property type="term" value="C:plasma membrane"/>
    <property type="evidence" value="ECO:0007669"/>
    <property type="project" value="UniProtKB-ARBA"/>
</dbReference>
<evidence type="ECO:0000256" key="6">
    <source>
        <dbReference type="ARBA" id="ARBA00022967"/>
    </source>
</evidence>
<dbReference type="InterPro" id="IPR017871">
    <property type="entry name" value="ABC_transporter-like_CS"/>
</dbReference>
<dbReference type="EMBL" id="VUNI01000034">
    <property type="protein sequence ID" value="MST75994.1"/>
    <property type="molecule type" value="Genomic_DNA"/>
</dbReference>
<proteinExistence type="inferred from homology"/>
<dbReference type="InterPro" id="IPR018449">
    <property type="entry name" value="NIL_domain"/>
</dbReference>
<evidence type="ECO:0000256" key="4">
    <source>
        <dbReference type="ARBA" id="ARBA00022741"/>
    </source>
</evidence>
<dbReference type="PANTHER" id="PTHR43166:SF30">
    <property type="entry name" value="METHIONINE IMPORT ATP-BINDING PROTEIN METN"/>
    <property type="match status" value="1"/>
</dbReference>
<dbReference type="FunFam" id="3.40.50.300:FF:000056">
    <property type="entry name" value="Cell division ATP-binding protein FtsE"/>
    <property type="match status" value="1"/>
</dbReference>
<dbReference type="InterPro" id="IPR045865">
    <property type="entry name" value="ACT-like_dom_sf"/>
</dbReference>
<dbReference type="GO" id="GO:0016887">
    <property type="term" value="F:ATP hydrolysis activity"/>
    <property type="evidence" value="ECO:0007669"/>
    <property type="project" value="InterPro"/>
</dbReference>
<dbReference type="CDD" id="cd03258">
    <property type="entry name" value="ABC_MetN_methionine_transporter"/>
    <property type="match status" value="1"/>
</dbReference>
<evidence type="ECO:0000313" key="10">
    <source>
        <dbReference type="EMBL" id="MST75994.1"/>
    </source>
</evidence>
<dbReference type="SMART" id="SM00382">
    <property type="entry name" value="AAA"/>
    <property type="match status" value="1"/>
</dbReference>
<dbReference type="PROSITE" id="PS00211">
    <property type="entry name" value="ABC_TRANSPORTER_1"/>
    <property type="match status" value="1"/>
</dbReference>
<dbReference type="InterPro" id="IPR003593">
    <property type="entry name" value="AAA+_ATPase"/>
</dbReference>
<dbReference type="Gene3D" id="3.40.50.300">
    <property type="entry name" value="P-loop containing nucleotide triphosphate hydrolases"/>
    <property type="match status" value="1"/>
</dbReference>
<dbReference type="AlphaFoldDB" id="A0A6L5YUB9"/>
<accession>A0A6L5YUB9</accession>
<dbReference type="Pfam" id="PF00005">
    <property type="entry name" value="ABC_tran"/>
    <property type="match status" value="1"/>
</dbReference>
<dbReference type="Pfam" id="PF09383">
    <property type="entry name" value="NIL"/>
    <property type="match status" value="1"/>
</dbReference>
<keyword evidence="6" id="KW-1278">Translocase</keyword>
<evidence type="ECO:0000256" key="2">
    <source>
        <dbReference type="ARBA" id="ARBA00022448"/>
    </source>
</evidence>
<dbReference type="PANTHER" id="PTHR43166">
    <property type="entry name" value="AMINO ACID IMPORT ATP-BINDING PROTEIN"/>
    <property type="match status" value="1"/>
</dbReference>
<evidence type="ECO:0000256" key="5">
    <source>
        <dbReference type="ARBA" id="ARBA00022840"/>
    </source>
</evidence>
<evidence type="ECO:0000256" key="7">
    <source>
        <dbReference type="ARBA" id="ARBA00022970"/>
    </source>
</evidence>
<name>A0A6L5YUB9_9FIRM</name>
<feature type="domain" description="ABC transporter" evidence="9">
    <location>
        <begin position="2"/>
        <end position="241"/>
    </location>
</feature>
<dbReference type="Proteomes" id="UP000474024">
    <property type="component" value="Unassembled WGS sequence"/>
</dbReference>
<keyword evidence="7" id="KW-0029">Amino-acid transport</keyword>
<sequence>MIRFEHVSKTFQTSAGEVKALSDINLEIEDGSIFGVIGLSGAGKSTLVRCMNLLERPTEGSVFFHDTDLLSLKEAELRKQRRKIGMIFQQFNLLEQRTALGNVCYPLEIAGIKKKDAVKKAEELLKLVGLDNRMQSYPSQLSGGQKQRVAIARALATDPEVLLCDEATSALDPNTTRAILELLKDINAKLNVTIVVITHEMKVVEQICDEVAVIDHGIVAETGKVQDVFLKPKSQIARELIFPKRHEASTGTAKRILRLSFDGQKSSEPVISNLVMECQTAVNILGASTENIGGKAYGQMILELPEDEFKLAKVKSYLNEIGISYEEGETNAD</sequence>
<dbReference type="InterPro" id="IPR050086">
    <property type="entry name" value="MetN_ABC_transporter-like"/>
</dbReference>
<dbReference type="InterPro" id="IPR003439">
    <property type="entry name" value="ABC_transporter-like_ATP-bd"/>
</dbReference>
<dbReference type="PROSITE" id="PS50893">
    <property type="entry name" value="ABC_TRANSPORTER_2"/>
    <property type="match status" value="1"/>
</dbReference>
<keyword evidence="2" id="KW-0813">Transport</keyword>
<evidence type="ECO:0000256" key="8">
    <source>
        <dbReference type="ARBA" id="ARBA00023136"/>
    </source>
</evidence>
<protein>
    <submittedName>
        <fullName evidence="10">ATP-binding cassette domain-containing protein</fullName>
    </submittedName>
</protein>
<comment type="similarity">
    <text evidence="1">Belongs to the ABC transporter superfamily.</text>
</comment>
<dbReference type="GO" id="GO:0006865">
    <property type="term" value="P:amino acid transport"/>
    <property type="evidence" value="ECO:0007669"/>
    <property type="project" value="UniProtKB-KW"/>
</dbReference>
<evidence type="ECO:0000313" key="11">
    <source>
        <dbReference type="Proteomes" id="UP000474024"/>
    </source>
</evidence>
<keyword evidence="3" id="KW-1003">Cell membrane</keyword>
<dbReference type="SUPFAM" id="SSF55021">
    <property type="entry name" value="ACT-like"/>
    <property type="match status" value="1"/>
</dbReference>
<dbReference type="RefSeq" id="WP_154430962.1">
    <property type="nucleotide sequence ID" value="NZ_VUNI01000034.1"/>
</dbReference>
<keyword evidence="5 10" id="KW-0067">ATP-binding</keyword>
<evidence type="ECO:0000256" key="3">
    <source>
        <dbReference type="ARBA" id="ARBA00022475"/>
    </source>
</evidence>
<dbReference type="Gene3D" id="3.30.70.260">
    <property type="match status" value="1"/>
</dbReference>
<gene>
    <name evidence="10" type="ORF">FYJ75_13525</name>
</gene>
<comment type="caution">
    <text evidence="10">The sequence shown here is derived from an EMBL/GenBank/DDBJ whole genome shotgun (WGS) entry which is preliminary data.</text>
</comment>
<dbReference type="SUPFAM" id="SSF52540">
    <property type="entry name" value="P-loop containing nucleoside triphosphate hydrolases"/>
    <property type="match status" value="1"/>
</dbReference>
<dbReference type="GO" id="GO:0005524">
    <property type="term" value="F:ATP binding"/>
    <property type="evidence" value="ECO:0007669"/>
    <property type="project" value="UniProtKB-KW"/>
</dbReference>
<organism evidence="10 11">
    <name type="scientific">Roseburia porci</name>
    <dbReference type="NCBI Taxonomy" id="2605790"/>
    <lineage>
        <taxon>Bacteria</taxon>
        <taxon>Bacillati</taxon>
        <taxon>Bacillota</taxon>
        <taxon>Clostridia</taxon>
        <taxon>Lachnospirales</taxon>
        <taxon>Lachnospiraceae</taxon>
        <taxon>Roseburia</taxon>
    </lineage>
</organism>
<evidence type="ECO:0000259" key="9">
    <source>
        <dbReference type="PROSITE" id="PS50893"/>
    </source>
</evidence>
<dbReference type="InterPro" id="IPR041701">
    <property type="entry name" value="MetN_ABC"/>
</dbReference>
<dbReference type="InterPro" id="IPR027417">
    <property type="entry name" value="P-loop_NTPase"/>
</dbReference>
<dbReference type="SMART" id="SM00930">
    <property type="entry name" value="NIL"/>
    <property type="match status" value="1"/>
</dbReference>
<reference evidence="10 11" key="1">
    <citation type="submission" date="2019-08" db="EMBL/GenBank/DDBJ databases">
        <title>In-depth cultivation of the pig gut microbiome towards novel bacterial diversity and tailored functional studies.</title>
        <authorList>
            <person name="Wylensek D."/>
            <person name="Hitch T.C.A."/>
            <person name="Clavel T."/>
        </authorList>
    </citation>
    <scope>NUCLEOTIDE SEQUENCE [LARGE SCALE GENOMIC DNA]</scope>
    <source>
        <strain evidence="10 11">MUC/MUC-530-WT-4D</strain>
    </source>
</reference>